<reference evidence="2" key="1">
    <citation type="submission" date="2023-06" db="EMBL/GenBank/DDBJ databases">
        <title>Genomic of Agaribacillus aureum.</title>
        <authorList>
            <person name="Wang G."/>
        </authorList>
    </citation>
    <scope>NUCLEOTIDE SEQUENCE</scope>
    <source>
        <strain evidence="2">BMA12</strain>
    </source>
</reference>
<dbReference type="EMBL" id="JAUJEB010000004">
    <property type="protein sequence ID" value="MDN5214136.1"/>
    <property type="molecule type" value="Genomic_DNA"/>
</dbReference>
<evidence type="ECO:0000259" key="1">
    <source>
        <dbReference type="Pfam" id="PF18962"/>
    </source>
</evidence>
<keyword evidence="3" id="KW-1185">Reference proteome</keyword>
<dbReference type="RefSeq" id="WP_346759471.1">
    <property type="nucleotide sequence ID" value="NZ_JAUJEB010000004.1"/>
</dbReference>
<dbReference type="Proteomes" id="UP001172083">
    <property type="component" value="Unassembled WGS sequence"/>
</dbReference>
<name>A0ABT8LAN4_9BACT</name>
<gene>
    <name evidence="2" type="ORF">QQ020_18815</name>
</gene>
<feature type="domain" description="Secretion system C-terminal sorting" evidence="1">
    <location>
        <begin position="703"/>
        <end position="773"/>
    </location>
</feature>
<proteinExistence type="predicted"/>
<comment type="caution">
    <text evidence="2">The sequence shown here is derived from an EMBL/GenBank/DDBJ whole genome shotgun (WGS) entry which is preliminary data.</text>
</comment>
<accession>A0ABT8LAN4</accession>
<protein>
    <recommendedName>
        <fullName evidence="1">Secretion system C-terminal sorting domain-containing protein</fullName>
    </recommendedName>
</protein>
<sequence>MSIFSTKAAQRNLWAIFFIVNQSVSAQIIISQYYEGNANDKFLEITNVSGSTLNPDNDPLYICLFSNQDAGNPLGKTPGLSTKIEVTLEPGATATYKNALAIAPVYATNEAIGALIGAFNGNDVIVISTTKDETTWENRIDVIGRDGDWGIDKSFYRKSSVNIPNPDYDAEEWTEISLVAVAEAAENEIERLGYHFYNCQKPTMAASNIGFSNTADTSFDISWNPGNGSSRLVIIKAGEAVSSVPLDGTTYLADQAFGVGDPFDGGFVVYNGWKNLCTITGLAPSTNYFVSIYEFDCSTPLYLTDSFITGNHTTLDPIPRIFTSLEENGQDLGLVKPNHSSAGFEITVSWINLSSEITARIDAPFEISPDNSNWFDQVAIPFMENGQVNLYLRFSPLKADGIHQGLLTLSATGADEVTRPVKATAFPNAWINELHYDDAGADEGEFVEVVMQYSENYDLSAFTLQLYNGNLGQVYQQESLDNFSPGEKVNNFMVYVWPVDDIQNGQPGGADGLALGIDDALIQFLSYEGTFTPNEGLANGISSVNINVEESDDTVEGLSLQLVDDNLISNNGPTPADYTDFIWASGLESPGLFNNNQVLAVDLIDFYAIQENGLALLFWQTLSEINNHGFDIQKSVDGYIFETIGFVPGMGTSNLVHHYYHTDSAFSRSCYYRLKQVDHDGTINFSHVIALKQTGSDFDQFLIFPNPTTLDLHITTLNPKKSRSINAQLLSIQGKKILQTRGDLVKIRNQINRCLKTLQSGTYVLAFKNGWHSEKHILLKE</sequence>
<organism evidence="2 3">
    <name type="scientific">Agaribacillus aureus</name>
    <dbReference type="NCBI Taxonomy" id="3051825"/>
    <lineage>
        <taxon>Bacteria</taxon>
        <taxon>Pseudomonadati</taxon>
        <taxon>Bacteroidota</taxon>
        <taxon>Cytophagia</taxon>
        <taxon>Cytophagales</taxon>
        <taxon>Splendidivirgaceae</taxon>
        <taxon>Agaribacillus</taxon>
    </lineage>
</organism>
<evidence type="ECO:0000313" key="3">
    <source>
        <dbReference type="Proteomes" id="UP001172083"/>
    </source>
</evidence>
<dbReference type="InterPro" id="IPR026444">
    <property type="entry name" value="Secre_tail"/>
</dbReference>
<evidence type="ECO:0000313" key="2">
    <source>
        <dbReference type="EMBL" id="MDN5214136.1"/>
    </source>
</evidence>
<dbReference type="Pfam" id="PF18962">
    <property type="entry name" value="Por_Secre_tail"/>
    <property type="match status" value="1"/>
</dbReference>